<evidence type="ECO:0000256" key="8">
    <source>
        <dbReference type="SAM" id="Phobius"/>
    </source>
</evidence>
<evidence type="ECO:0000313" key="9">
    <source>
        <dbReference type="EMBL" id="CAA6825129.1"/>
    </source>
</evidence>
<dbReference type="EMBL" id="CACVAQ010000357">
    <property type="protein sequence ID" value="CAA6825129.1"/>
    <property type="molecule type" value="Genomic_DNA"/>
</dbReference>
<dbReference type="GO" id="GO:0005886">
    <property type="term" value="C:plasma membrane"/>
    <property type="evidence" value="ECO:0007669"/>
    <property type="project" value="UniProtKB-SubCell"/>
</dbReference>
<evidence type="ECO:0000256" key="1">
    <source>
        <dbReference type="ARBA" id="ARBA00004162"/>
    </source>
</evidence>
<evidence type="ECO:0000256" key="7">
    <source>
        <dbReference type="RuleBase" id="RU003879"/>
    </source>
</evidence>
<keyword evidence="3" id="KW-1003">Cell membrane</keyword>
<proteinExistence type="inferred from homology"/>
<evidence type="ECO:0000256" key="2">
    <source>
        <dbReference type="ARBA" id="ARBA00005811"/>
    </source>
</evidence>
<keyword evidence="4 7" id="KW-0812">Transmembrane</keyword>
<sequence length="139" mass="15537">MGLKKRTKVSAEFSMSSLTDIIFLLLIFFMLTSSVVSPTAINLQLPNSSTRAKQTKKVEGPIKLNINKNKEYTLNSRPIKEDKVRKELATIVNNDRRLPEDITIVLSIDESVDAQTLVSNVDIINDFGIKMVLATKLSN</sequence>
<feature type="transmembrane region" description="Helical" evidence="8">
    <location>
        <begin position="21"/>
        <end position="41"/>
    </location>
</feature>
<organism evidence="9">
    <name type="scientific">uncultured Aureispira sp</name>
    <dbReference type="NCBI Taxonomy" id="1331704"/>
    <lineage>
        <taxon>Bacteria</taxon>
        <taxon>Pseudomonadati</taxon>
        <taxon>Bacteroidota</taxon>
        <taxon>Saprospiria</taxon>
        <taxon>Saprospirales</taxon>
        <taxon>Saprospiraceae</taxon>
        <taxon>Aureispira</taxon>
        <taxon>environmental samples</taxon>
    </lineage>
</organism>
<accession>A0A6S6UDZ5</accession>
<evidence type="ECO:0000256" key="3">
    <source>
        <dbReference type="ARBA" id="ARBA00022475"/>
    </source>
</evidence>
<evidence type="ECO:0000256" key="4">
    <source>
        <dbReference type="ARBA" id="ARBA00022692"/>
    </source>
</evidence>
<reference evidence="9" key="1">
    <citation type="submission" date="2020-01" db="EMBL/GenBank/DDBJ databases">
        <authorList>
            <person name="Meier V. D."/>
            <person name="Meier V D."/>
        </authorList>
    </citation>
    <scope>NUCLEOTIDE SEQUENCE</scope>
    <source>
        <strain evidence="9">HLG_WM_MAG_10</strain>
    </source>
</reference>
<dbReference type="Pfam" id="PF02472">
    <property type="entry name" value="ExbD"/>
    <property type="match status" value="1"/>
</dbReference>
<protein>
    <submittedName>
        <fullName evidence="9">Biopolymer transport protein</fullName>
    </submittedName>
</protein>
<evidence type="ECO:0000256" key="6">
    <source>
        <dbReference type="ARBA" id="ARBA00023136"/>
    </source>
</evidence>
<keyword evidence="7" id="KW-0813">Transport</keyword>
<name>A0A6S6UDZ5_9BACT</name>
<keyword evidence="5 8" id="KW-1133">Transmembrane helix</keyword>
<dbReference type="InterPro" id="IPR003400">
    <property type="entry name" value="ExbD"/>
</dbReference>
<dbReference type="AlphaFoldDB" id="A0A6S6UDZ5"/>
<keyword evidence="6 8" id="KW-0472">Membrane</keyword>
<evidence type="ECO:0000256" key="5">
    <source>
        <dbReference type="ARBA" id="ARBA00022989"/>
    </source>
</evidence>
<dbReference type="Gene3D" id="3.30.420.270">
    <property type="match status" value="1"/>
</dbReference>
<keyword evidence="7" id="KW-0653">Protein transport</keyword>
<comment type="similarity">
    <text evidence="2 7">Belongs to the ExbD/TolR family.</text>
</comment>
<dbReference type="PANTHER" id="PTHR30558">
    <property type="entry name" value="EXBD MEMBRANE COMPONENT OF PMF-DRIVEN MACROMOLECULE IMPORT SYSTEM"/>
    <property type="match status" value="1"/>
</dbReference>
<comment type="subcellular location">
    <subcellularLocation>
        <location evidence="1">Cell membrane</location>
        <topology evidence="1">Single-pass membrane protein</topology>
    </subcellularLocation>
    <subcellularLocation>
        <location evidence="7">Cell membrane</location>
        <topology evidence="7">Single-pass type II membrane protein</topology>
    </subcellularLocation>
</comment>
<gene>
    <name evidence="9" type="ORF">HELGO_WM20107</name>
</gene>
<dbReference type="GO" id="GO:0022857">
    <property type="term" value="F:transmembrane transporter activity"/>
    <property type="evidence" value="ECO:0007669"/>
    <property type="project" value="InterPro"/>
</dbReference>
<dbReference type="GO" id="GO:0015031">
    <property type="term" value="P:protein transport"/>
    <property type="evidence" value="ECO:0007669"/>
    <property type="project" value="UniProtKB-KW"/>
</dbReference>